<dbReference type="InterPro" id="IPR005532">
    <property type="entry name" value="SUMF_dom"/>
</dbReference>
<evidence type="ECO:0000259" key="2">
    <source>
        <dbReference type="Pfam" id="PF03781"/>
    </source>
</evidence>
<dbReference type="InterPro" id="IPR051043">
    <property type="entry name" value="Sulfatase_Mod_Factor_Kinase"/>
</dbReference>
<accession>A0ABS9NKF3</accession>
<dbReference type="SUPFAM" id="SSF56436">
    <property type="entry name" value="C-type lectin-like"/>
    <property type="match status" value="1"/>
</dbReference>
<proteinExistence type="predicted"/>
<dbReference type="Gene3D" id="3.90.1580.10">
    <property type="entry name" value="paralog of FGE (formylglycine-generating enzyme)"/>
    <property type="match status" value="1"/>
</dbReference>
<evidence type="ECO:0000256" key="1">
    <source>
        <dbReference type="SAM" id="SignalP"/>
    </source>
</evidence>
<feature type="chain" id="PRO_5047528664" evidence="1">
    <location>
        <begin position="22"/>
        <end position="257"/>
    </location>
</feature>
<evidence type="ECO:0000313" key="4">
    <source>
        <dbReference type="Proteomes" id="UP001298424"/>
    </source>
</evidence>
<comment type="caution">
    <text evidence="3">The sequence shown here is derived from an EMBL/GenBank/DDBJ whole genome shotgun (WGS) entry which is preliminary data.</text>
</comment>
<keyword evidence="4" id="KW-1185">Reference proteome</keyword>
<feature type="domain" description="Sulfatase-modifying factor enzyme-like" evidence="2">
    <location>
        <begin position="49"/>
        <end position="254"/>
    </location>
</feature>
<dbReference type="InterPro" id="IPR016187">
    <property type="entry name" value="CTDL_fold"/>
</dbReference>
<dbReference type="InterPro" id="IPR042095">
    <property type="entry name" value="SUMF_sf"/>
</dbReference>
<dbReference type="PANTHER" id="PTHR23150:SF19">
    <property type="entry name" value="FORMYLGLYCINE-GENERATING ENZYME"/>
    <property type="match status" value="1"/>
</dbReference>
<name>A0ABS9NKF3_9NEIS</name>
<evidence type="ECO:0000313" key="3">
    <source>
        <dbReference type="EMBL" id="MCG6503284.1"/>
    </source>
</evidence>
<dbReference type="EMBL" id="JAKOOW010000006">
    <property type="protein sequence ID" value="MCG6503284.1"/>
    <property type="molecule type" value="Genomic_DNA"/>
</dbReference>
<protein>
    <submittedName>
        <fullName evidence="3">Formylglycine-generating enzyme family protein</fullName>
    </submittedName>
</protein>
<dbReference type="Proteomes" id="UP001298424">
    <property type="component" value="Unassembled WGS sequence"/>
</dbReference>
<dbReference type="RefSeq" id="WP_238745496.1">
    <property type="nucleotide sequence ID" value="NZ_JAKOOW010000006.1"/>
</dbReference>
<keyword evidence="1" id="KW-0732">Signal</keyword>
<gene>
    <name evidence="3" type="ORF">MB824_02065</name>
</gene>
<reference evidence="3 4" key="1">
    <citation type="submission" date="2022-02" db="EMBL/GenBank/DDBJ databases">
        <title>Genome sequence data of Kingella unionensis sp. nov. strain CICC 24913 (CCUG 75125).</title>
        <authorList>
            <person name="Xiao M."/>
        </authorList>
    </citation>
    <scope>NUCLEOTIDE SEQUENCE [LARGE SCALE GENOMIC DNA]</scope>
    <source>
        <strain evidence="3 4">CICC 24913</strain>
    </source>
</reference>
<sequence length="257" mass="28671">MKYPTLIPLIAALAVSAAAGAADTANMAKIPGDSYRPLYLKKDTPLIPVKAFLLDKTAVTNRQFAEFVKRHPEWQRGKVRKRHAETDKYLRHWVKNGSGYAPKSSDLNKPVTHVSWFAANAYCTEQGKRLPTIDEWEYAGMASALKKNGTEDAEYKRTILEWYADGGKRPLGEVGKGRPNYWGVHDMHGMIWEWTEDFNSSLLNGGSGDTKDMFCGGGSANSTDPTNYAAFLRFGIRLSLKPNYVLRNLGFRCAASQ</sequence>
<organism evidence="3 4">
    <name type="scientific">Kingella pumchi</name>
    <dbReference type="NCBI Taxonomy" id="2779506"/>
    <lineage>
        <taxon>Bacteria</taxon>
        <taxon>Pseudomonadati</taxon>
        <taxon>Pseudomonadota</taxon>
        <taxon>Betaproteobacteria</taxon>
        <taxon>Neisseriales</taxon>
        <taxon>Neisseriaceae</taxon>
        <taxon>Kingella</taxon>
    </lineage>
</organism>
<dbReference type="Pfam" id="PF03781">
    <property type="entry name" value="FGE-sulfatase"/>
    <property type="match status" value="1"/>
</dbReference>
<dbReference type="PANTHER" id="PTHR23150">
    <property type="entry name" value="SULFATASE MODIFYING FACTOR 1, 2"/>
    <property type="match status" value="1"/>
</dbReference>
<feature type="signal peptide" evidence="1">
    <location>
        <begin position="1"/>
        <end position="21"/>
    </location>
</feature>